<dbReference type="InterPro" id="IPR052897">
    <property type="entry name" value="Sec-Metab_Biosynth_Hydrolase"/>
</dbReference>
<protein>
    <submittedName>
        <fullName evidence="2">Alpha/beta hydrolase nvfD-like protein</fullName>
    </submittedName>
</protein>
<dbReference type="InterPro" id="IPR029058">
    <property type="entry name" value="AB_hydrolase_fold"/>
</dbReference>
<dbReference type="PANTHER" id="PTHR37017">
    <property type="entry name" value="AB HYDROLASE-1 DOMAIN-CONTAINING PROTEIN-RELATED"/>
    <property type="match status" value="1"/>
</dbReference>
<dbReference type="Pfam" id="PF12697">
    <property type="entry name" value="Abhydrolase_6"/>
    <property type="match status" value="1"/>
</dbReference>
<dbReference type="SUPFAM" id="SSF53474">
    <property type="entry name" value="alpha/beta-Hydrolases"/>
    <property type="match status" value="1"/>
</dbReference>
<dbReference type="Proteomes" id="UP001338125">
    <property type="component" value="Unassembled WGS sequence"/>
</dbReference>
<dbReference type="InterPro" id="IPR000073">
    <property type="entry name" value="AB_hydrolase_1"/>
</dbReference>
<dbReference type="EMBL" id="JAVFKD010000001">
    <property type="protein sequence ID" value="KAK5999207.1"/>
    <property type="molecule type" value="Genomic_DNA"/>
</dbReference>
<dbReference type="Gene3D" id="3.40.50.1820">
    <property type="entry name" value="alpha/beta hydrolase"/>
    <property type="match status" value="1"/>
</dbReference>
<reference evidence="2 3" key="1">
    <citation type="submission" date="2024-01" db="EMBL/GenBank/DDBJ databases">
        <title>Complete genome of Cladobotryum mycophilum ATHUM6906.</title>
        <authorList>
            <person name="Christinaki A.C."/>
            <person name="Myridakis A.I."/>
            <person name="Kouvelis V.N."/>
        </authorList>
    </citation>
    <scope>NUCLEOTIDE SEQUENCE [LARGE SCALE GENOMIC DNA]</scope>
    <source>
        <strain evidence="2 3">ATHUM6906</strain>
    </source>
</reference>
<gene>
    <name evidence="2" type="ORF">PT974_01598</name>
</gene>
<keyword evidence="3" id="KW-1185">Reference proteome</keyword>
<evidence type="ECO:0000259" key="1">
    <source>
        <dbReference type="Pfam" id="PF12697"/>
    </source>
</evidence>
<evidence type="ECO:0000313" key="2">
    <source>
        <dbReference type="EMBL" id="KAK5999207.1"/>
    </source>
</evidence>
<name>A0ABR0T471_9HYPO</name>
<feature type="domain" description="AB hydrolase-1" evidence="1">
    <location>
        <begin position="21"/>
        <end position="242"/>
    </location>
</feature>
<comment type="caution">
    <text evidence="2">The sequence shown here is derived from an EMBL/GenBank/DDBJ whole genome shotgun (WGS) entry which is preliminary data.</text>
</comment>
<dbReference type="PANTHER" id="PTHR37017:SF11">
    <property type="entry name" value="ESTERASE_LIPASE_THIOESTERASE DOMAIN-CONTAINING PROTEIN"/>
    <property type="match status" value="1"/>
</dbReference>
<sequence>MASSLPKPALLLIQGSFQLPQVYGKLVAALATRYPVVVHPALPSLSDPDEPGFASKTLATDALAIQQELERLVSEDRTVIVLAHSYGGLVASEAIPEELTWTARRKAEKTGGVLHLFLFSAFILTEGQSVLGVFGESPNNNVKPGGRFAIKNAGATLYSDLCAEDAQYWESKIIDQSYAVQTTELSRASYRYISSTYVITEIDNAVPVQYQKMFAKTARSETLLKIHSGHSPMLSKTDELVNLIDITVKLAYQRVGLLGNDGELDADMQDKLFSSRRP</sequence>
<organism evidence="2 3">
    <name type="scientific">Cladobotryum mycophilum</name>
    <dbReference type="NCBI Taxonomy" id="491253"/>
    <lineage>
        <taxon>Eukaryota</taxon>
        <taxon>Fungi</taxon>
        <taxon>Dikarya</taxon>
        <taxon>Ascomycota</taxon>
        <taxon>Pezizomycotina</taxon>
        <taxon>Sordariomycetes</taxon>
        <taxon>Hypocreomycetidae</taxon>
        <taxon>Hypocreales</taxon>
        <taxon>Hypocreaceae</taxon>
        <taxon>Cladobotryum</taxon>
    </lineage>
</organism>
<accession>A0ABR0T471</accession>
<proteinExistence type="predicted"/>
<evidence type="ECO:0000313" key="3">
    <source>
        <dbReference type="Proteomes" id="UP001338125"/>
    </source>
</evidence>